<dbReference type="Pfam" id="PF01035">
    <property type="entry name" value="DNA_binding_1"/>
    <property type="match status" value="1"/>
</dbReference>
<dbReference type="AlphaFoldDB" id="A0A373FM57"/>
<evidence type="ECO:0000256" key="6">
    <source>
        <dbReference type="ARBA" id="ARBA00049348"/>
    </source>
</evidence>
<dbReference type="SUPFAM" id="SSF46767">
    <property type="entry name" value="Methylated DNA-protein cysteine methyltransferase, C-terminal domain"/>
    <property type="match status" value="1"/>
</dbReference>
<evidence type="ECO:0000256" key="1">
    <source>
        <dbReference type="ARBA" id="ARBA00001286"/>
    </source>
</evidence>
<dbReference type="Proteomes" id="UP000261948">
    <property type="component" value="Unassembled WGS sequence"/>
</dbReference>
<dbReference type="InterPro" id="IPR014048">
    <property type="entry name" value="MethylDNA_cys_MeTrfase_DNA-bd"/>
</dbReference>
<evidence type="ECO:0000256" key="3">
    <source>
        <dbReference type="ARBA" id="ARBA00022679"/>
    </source>
</evidence>
<name>A0A373FM57_COMTE</name>
<comment type="catalytic activity">
    <reaction evidence="1">
        <text>a 4-O-methyl-thymidine in DNA + L-cysteinyl-[protein] = a thymidine in DNA + S-methyl-L-cysteinyl-[protein]</text>
        <dbReference type="Rhea" id="RHEA:53428"/>
        <dbReference type="Rhea" id="RHEA-COMP:10131"/>
        <dbReference type="Rhea" id="RHEA-COMP:10132"/>
        <dbReference type="Rhea" id="RHEA-COMP:13555"/>
        <dbReference type="Rhea" id="RHEA-COMP:13556"/>
        <dbReference type="ChEBI" id="CHEBI:29950"/>
        <dbReference type="ChEBI" id="CHEBI:82612"/>
        <dbReference type="ChEBI" id="CHEBI:137386"/>
        <dbReference type="ChEBI" id="CHEBI:137387"/>
        <dbReference type="EC" id="2.1.1.63"/>
    </reaction>
</comment>
<dbReference type="EMBL" id="QURR01000010">
    <property type="protein sequence ID" value="RGE45226.1"/>
    <property type="molecule type" value="Genomic_DNA"/>
</dbReference>
<comment type="caution">
    <text evidence="8">The sequence shown here is derived from an EMBL/GenBank/DDBJ whole genome shotgun (WGS) entry which is preliminary data.</text>
</comment>
<evidence type="ECO:0000313" key="9">
    <source>
        <dbReference type="Proteomes" id="UP000261948"/>
    </source>
</evidence>
<gene>
    <name evidence="8" type="ORF">DZC30_09720</name>
</gene>
<keyword evidence="9" id="KW-1185">Reference proteome</keyword>
<keyword evidence="2" id="KW-0489">Methyltransferase</keyword>
<evidence type="ECO:0000256" key="5">
    <source>
        <dbReference type="ARBA" id="ARBA00023204"/>
    </source>
</evidence>
<evidence type="ECO:0000256" key="2">
    <source>
        <dbReference type="ARBA" id="ARBA00022603"/>
    </source>
</evidence>
<organism evidence="8 9">
    <name type="scientific">Comamonas testosteroni</name>
    <name type="common">Pseudomonas testosteroni</name>
    <dbReference type="NCBI Taxonomy" id="285"/>
    <lineage>
        <taxon>Bacteria</taxon>
        <taxon>Pseudomonadati</taxon>
        <taxon>Pseudomonadota</taxon>
        <taxon>Betaproteobacteria</taxon>
        <taxon>Burkholderiales</taxon>
        <taxon>Comamonadaceae</taxon>
        <taxon>Comamonas</taxon>
    </lineage>
</organism>
<dbReference type="InterPro" id="IPR036217">
    <property type="entry name" value="MethylDNA_cys_MeTrfase_DNAb"/>
</dbReference>
<comment type="catalytic activity">
    <reaction evidence="6">
        <text>a 6-O-methyl-2'-deoxyguanosine in DNA + L-cysteinyl-[protein] = S-methyl-L-cysteinyl-[protein] + a 2'-deoxyguanosine in DNA</text>
        <dbReference type="Rhea" id="RHEA:24000"/>
        <dbReference type="Rhea" id="RHEA-COMP:10131"/>
        <dbReference type="Rhea" id="RHEA-COMP:10132"/>
        <dbReference type="Rhea" id="RHEA-COMP:11367"/>
        <dbReference type="Rhea" id="RHEA-COMP:11368"/>
        <dbReference type="ChEBI" id="CHEBI:29950"/>
        <dbReference type="ChEBI" id="CHEBI:82612"/>
        <dbReference type="ChEBI" id="CHEBI:85445"/>
        <dbReference type="ChEBI" id="CHEBI:85448"/>
        <dbReference type="EC" id="2.1.1.63"/>
    </reaction>
</comment>
<dbReference type="NCBIfam" id="TIGR00589">
    <property type="entry name" value="ogt"/>
    <property type="match status" value="1"/>
</dbReference>
<evidence type="ECO:0000256" key="4">
    <source>
        <dbReference type="ARBA" id="ARBA00022763"/>
    </source>
</evidence>
<dbReference type="OrthoDB" id="9802228at2"/>
<dbReference type="PANTHER" id="PTHR10815:SF5">
    <property type="entry name" value="METHYLATED-DNA--PROTEIN-CYSTEINE METHYLTRANSFERASE"/>
    <property type="match status" value="1"/>
</dbReference>
<dbReference type="CDD" id="cd06445">
    <property type="entry name" value="ATase"/>
    <property type="match status" value="1"/>
</dbReference>
<reference evidence="8 9" key="1">
    <citation type="submission" date="2018-08" db="EMBL/GenBank/DDBJ databases">
        <title>Comamonas testosteroni strain SWCO2.</title>
        <authorList>
            <person name="Jiang N."/>
            <person name="Zhang X.Z."/>
        </authorList>
    </citation>
    <scope>NUCLEOTIDE SEQUENCE [LARGE SCALE GENOMIC DNA]</scope>
    <source>
        <strain evidence="8 9">SWCO2</strain>
    </source>
</reference>
<feature type="domain" description="Methylated-DNA-[protein]-cysteine S-methyltransferase DNA binding" evidence="7">
    <location>
        <begin position="153"/>
        <end position="234"/>
    </location>
</feature>
<sequence>MNAVSSPSSALPFPGHALFATRIGVCGLAWNAQAVVAVQLPEASWAETRERMLLGLHKRHALMARGPVSYEAVSSRADLPQQALQAMAGVQCLLAGLNAERNQGWTKLSAEALAAGVLGDLREAYDSNTPDLIACKVLPLLTEIALDEFCVPPFHTRVYALAREIRPGQTMTYGEVAAALGEPGAARAVGQALGANPFAPIVPCHRVLAAGRQPGGFSGGQGAVTKLQMLEIEGAAWGGTQSLFAD</sequence>
<dbReference type="InterPro" id="IPR001497">
    <property type="entry name" value="MethylDNA_cys_MeTrfase_AS"/>
</dbReference>
<dbReference type="PROSITE" id="PS00374">
    <property type="entry name" value="MGMT"/>
    <property type="match status" value="1"/>
</dbReference>
<proteinExistence type="predicted"/>
<dbReference type="GO" id="GO:0032259">
    <property type="term" value="P:methylation"/>
    <property type="evidence" value="ECO:0007669"/>
    <property type="project" value="UniProtKB-KW"/>
</dbReference>
<dbReference type="Gene3D" id="1.10.10.10">
    <property type="entry name" value="Winged helix-like DNA-binding domain superfamily/Winged helix DNA-binding domain"/>
    <property type="match status" value="1"/>
</dbReference>
<dbReference type="PANTHER" id="PTHR10815">
    <property type="entry name" value="METHYLATED-DNA--PROTEIN-CYSTEINE METHYLTRANSFERASE"/>
    <property type="match status" value="1"/>
</dbReference>
<dbReference type="GO" id="GO:0003908">
    <property type="term" value="F:methylated-DNA-[protein]-cysteine S-methyltransferase activity"/>
    <property type="evidence" value="ECO:0007669"/>
    <property type="project" value="UniProtKB-EC"/>
</dbReference>
<protein>
    <submittedName>
        <fullName evidence="8">MGMT family protein</fullName>
    </submittedName>
</protein>
<evidence type="ECO:0000313" key="8">
    <source>
        <dbReference type="EMBL" id="RGE45226.1"/>
    </source>
</evidence>
<keyword evidence="4" id="KW-0227">DNA damage</keyword>
<keyword evidence="3" id="KW-0808">Transferase</keyword>
<keyword evidence="5" id="KW-0234">DNA repair</keyword>
<dbReference type="GO" id="GO:0006281">
    <property type="term" value="P:DNA repair"/>
    <property type="evidence" value="ECO:0007669"/>
    <property type="project" value="UniProtKB-KW"/>
</dbReference>
<accession>A0A373FM57</accession>
<dbReference type="InterPro" id="IPR036388">
    <property type="entry name" value="WH-like_DNA-bd_sf"/>
</dbReference>
<evidence type="ECO:0000259" key="7">
    <source>
        <dbReference type="Pfam" id="PF01035"/>
    </source>
</evidence>